<proteinExistence type="predicted"/>
<protein>
    <submittedName>
        <fullName evidence="1">Uncharacterized protein</fullName>
    </submittedName>
</protein>
<gene>
    <name evidence="1" type="ORF">DSO57_1036421</name>
</gene>
<name>A0ACC2SNA8_9FUNG</name>
<dbReference type="EMBL" id="QTSX02004610">
    <property type="protein sequence ID" value="KAJ9063871.1"/>
    <property type="molecule type" value="Genomic_DNA"/>
</dbReference>
<evidence type="ECO:0000313" key="1">
    <source>
        <dbReference type="EMBL" id="KAJ9063871.1"/>
    </source>
</evidence>
<accession>A0ACC2SNA8</accession>
<dbReference type="Proteomes" id="UP001165960">
    <property type="component" value="Unassembled WGS sequence"/>
</dbReference>
<evidence type="ECO:0000313" key="2">
    <source>
        <dbReference type="Proteomes" id="UP001165960"/>
    </source>
</evidence>
<organism evidence="1 2">
    <name type="scientific">Entomophthora muscae</name>
    <dbReference type="NCBI Taxonomy" id="34485"/>
    <lineage>
        <taxon>Eukaryota</taxon>
        <taxon>Fungi</taxon>
        <taxon>Fungi incertae sedis</taxon>
        <taxon>Zoopagomycota</taxon>
        <taxon>Entomophthoromycotina</taxon>
        <taxon>Entomophthoromycetes</taxon>
        <taxon>Entomophthorales</taxon>
        <taxon>Entomophthoraceae</taxon>
        <taxon>Entomophthora</taxon>
    </lineage>
</organism>
<keyword evidence="2" id="KW-1185">Reference proteome</keyword>
<reference evidence="1" key="1">
    <citation type="submission" date="2022-04" db="EMBL/GenBank/DDBJ databases">
        <title>Genome of the entomopathogenic fungus Entomophthora muscae.</title>
        <authorList>
            <person name="Elya C."/>
            <person name="Lovett B.R."/>
            <person name="Lee E."/>
            <person name="Macias A.M."/>
            <person name="Hajek A.E."/>
            <person name="De Bivort B.L."/>
            <person name="Kasson M.T."/>
            <person name="De Fine Licht H.H."/>
            <person name="Stajich J.E."/>
        </authorList>
    </citation>
    <scope>NUCLEOTIDE SEQUENCE</scope>
    <source>
        <strain evidence="1">Berkeley</strain>
    </source>
</reference>
<comment type="caution">
    <text evidence="1">The sequence shown here is derived from an EMBL/GenBank/DDBJ whole genome shotgun (WGS) entry which is preliminary data.</text>
</comment>
<sequence>MGRGFVYRAGMMAAIGGFLFGYDLGVISGVLVTDSFNDFFQPMSSMKQGLIVSMLMLGCFVGSLISGVTTERIGRKFTIMAASLVFIVGAMLQCLASDIVMLYIGRLVGGLGVGHLSMTVPMYLSEISPPEVRGRLVSLQQMSVTLGVAISFWIDYACGQLPEELVWRVPLGIQALPAIVLLVGSLFLPYSPRWLMSKGREELAQKTLVKLRGGDVAEELAGIRESLQQTQSSYANLFRHPHSKRMVRGIGIQFMHQMSGIIAIIYYAPIIFQNSGLDGHRASLLAQGINGLVHVTCTIPAILYVDRWGRRPMLMAGALVMATSMGAVALLTGAFQISDHQHPVASYLTIMFIFIFVGAFSCTWGPVGWIYPSEIFPQPIRARAISITTATNLLMNYLVGLFMPILREKLGWIIYVFFSGVGLAMFATVYFFFPETRGRSIEDMDIVFGTKPANTYPTVEKLKD</sequence>